<evidence type="ECO:0000313" key="2">
    <source>
        <dbReference type="Proteomes" id="UP000178603"/>
    </source>
</evidence>
<dbReference type="InterPro" id="IPR015947">
    <property type="entry name" value="PUA-like_sf"/>
</dbReference>
<comment type="caution">
    <text evidence="1">The sequence shown here is derived from an EMBL/GenBank/DDBJ whole genome shotgun (WGS) entry which is preliminary data.</text>
</comment>
<protein>
    <recommendedName>
        <fullName evidence="3">ASCH domain-containing protein</fullName>
    </recommendedName>
</protein>
<dbReference type="Gene3D" id="2.30.130.30">
    <property type="entry name" value="Hypothetical protein"/>
    <property type="match status" value="1"/>
</dbReference>
<dbReference type="EMBL" id="MGGW01000021">
    <property type="protein sequence ID" value="OGM53684.1"/>
    <property type="molecule type" value="Genomic_DNA"/>
</dbReference>
<gene>
    <name evidence="1" type="ORF">A3E44_02270</name>
</gene>
<dbReference type="AlphaFoldDB" id="A0A1F8APH4"/>
<evidence type="ECO:0008006" key="3">
    <source>
        <dbReference type="Google" id="ProtNLM"/>
    </source>
</evidence>
<evidence type="ECO:0000313" key="1">
    <source>
        <dbReference type="EMBL" id="OGM53684.1"/>
    </source>
</evidence>
<accession>A0A1F8APH4</accession>
<reference evidence="1 2" key="1">
    <citation type="journal article" date="2016" name="Nat. Commun.">
        <title>Thousands of microbial genomes shed light on interconnected biogeochemical processes in an aquifer system.</title>
        <authorList>
            <person name="Anantharaman K."/>
            <person name="Brown C.T."/>
            <person name="Hug L.A."/>
            <person name="Sharon I."/>
            <person name="Castelle C.J."/>
            <person name="Probst A.J."/>
            <person name="Thomas B.C."/>
            <person name="Singh A."/>
            <person name="Wilkins M.J."/>
            <person name="Karaoz U."/>
            <person name="Brodie E.L."/>
            <person name="Williams K.H."/>
            <person name="Hubbard S.S."/>
            <person name="Banfield J.F."/>
        </authorList>
    </citation>
    <scope>NUCLEOTIDE SEQUENCE [LARGE SCALE GENOMIC DNA]</scope>
</reference>
<dbReference type="SUPFAM" id="SSF88697">
    <property type="entry name" value="PUA domain-like"/>
    <property type="match status" value="1"/>
</dbReference>
<dbReference type="Proteomes" id="UP000178603">
    <property type="component" value="Unassembled WGS sequence"/>
</dbReference>
<proteinExistence type="predicted"/>
<organism evidence="1 2">
    <name type="scientific">Candidatus Woesebacteria bacterium RIFCSPHIGHO2_12_FULL_41_24</name>
    <dbReference type="NCBI Taxonomy" id="1802510"/>
    <lineage>
        <taxon>Bacteria</taxon>
        <taxon>Candidatus Woeseibacteriota</taxon>
    </lineage>
</organism>
<sequence length="166" mass="19342">MDHVAIMKKSWGLIPEILDGRKSIESRWYKTKRAPWNKIKPGDVVYFKNSGESVTVEAAVAKVLQLENLNPSEAKNILQKFGKEDGIEKEKIKYYFELFKDKKYCLLIFIKNIKQIKPFQINKTGFGAMAAWLCVESINKIKLQYPHGAYQQIPRLHSKLFYSQKK</sequence>
<name>A0A1F8APH4_9BACT</name>